<protein>
    <submittedName>
        <fullName evidence="1">Uncharacterized protein</fullName>
    </submittedName>
</protein>
<dbReference type="EMBL" id="GBRH01249085">
    <property type="protein sequence ID" value="JAD48810.1"/>
    <property type="molecule type" value="Transcribed_RNA"/>
</dbReference>
<reference evidence="1" key="2">
    <citation type="journal article" date="2015" name="Data Brief">
        <title>Shoot transcriptome of the giant reed, Arundo donax.</title>
        <authorList>
            <person name="Barrero R.A."/>
            <person name="Guerrero F.D."/>
            <person name="Moolhuijzen P."/>
            <person name="Goolsby J.A."/>
            <person name="Tidwell J."/>
            <person name="Bellgard S.E."/>
            <person name="Bellgard M.I."/>
        </authorList>
    </citation>
    <scope>NUCLEOTIDE SEQUENCE</scope>
    <source>
        <tissue evidence="1">Shoot tissue taken approximately 20 cm above the soil surface</tissue>
    </source>
</reference>
<accession>A0A0A9AIN5</accession>
<proteinExistence type="predicted"/>
<dbReference type="AlphaFoldDB" id="A0A0A9AIN5"/>
<reference evidence="1" key="1">
    <citation type="submission" date="2014-09" db="EMBL/GenBank/DDBJ databases">
        <authorList>
            <person name="Magalhaes I.L.F."/>
            <person name="Oliveira U."/>
            <person name="Santos F.R."/>
            <person name="Vidigal T.H.D.A."/>
            <person name="Brescovit A.D."/>
            <person name="Santos A.J."/>
        </authorList>
    </citation>
    <scope>NUCLEOTIDE SEQUENCE</scope>
    <source>
        <tissue evidence="1">Shoot tissue taken approximately 20 cm above the soil surface</tissue>
    </source>
</reference>
<name>A0A0A9AIN5_ARUDO</name>
<sequence length="42" mass="4537">MYCSALPKTKIGLGQFFEHLAAIPLIASQLAAIPWQTSGTVY</sequence>
<evidence type="ECO:0000313" key="1">
    <source>
        <dbReference type="EMBL" id="JAD48810.1"/>
    </source>
</evidence>
<organism evidence="1">
    <name type="scientific">Arundo donax</name>
    <name type="common">Giant reed</name>
    <name type="synonym">Donax arundinaceus</name>
    <dbReference type="NCBI Taxonomy" id="35708"/>
    <lineage>
        <taxon>Eukaryota</taxon>
        <taxon>Viridiplantae</taxon>
        <taxon>Streptophyta</taxon>
        <taxon>Embryophyta</taxon>
        <taxon>Tracheophyta</taxon>
        <taxon>Spermatophyta</taxon>
        <taxon>Magnoliopsida</taxon>
        <taxon>Liliopsida</taxon>
        <taxon>Poales</taxon>
        <taxon>Poaceae</taxon>
        <taxon>PACMAD clade</taxon>
        <taxon>Arundinoideae</taxon>
        <taxon>Arundineae</taxon>
        <taxon>Arundo</taxon>
    </lineage>
</organism>